<name>A0A1R3L346_9ROSI</name>
<keyword evidence="3" id="KW-1185">Reference proteome</keyword>
<gene>
    <name evidence="2" type="ORF">COLO4_01102</name>
</gene>
<protein>
    <submittedName>
        <fullName evidence="2">Uncharacterized protein</fullName>
    </submittedName>
</protein>
<sequence length="69" mass="7885">MEQSIHFYRRRIGFQNLRIGITFKMFFRSVVPTQRISCVSATPSIQSHSPRHSTVKKGRTFPDSVCGNG</sequence>
<dbReference type="AlphaFoldDB" id="A0A1R3L346"/>
<dbReference type="Proteomes" id="UP000187203">
    <property type="component" value="Unassembled WGS sequence"/>
</dbReference>
<evidence type="ECO:0000313" key="3">
    <source>
        <dbReference type="Proteomes" id="UP000187203"/>
    </source>
</evidence>
<accession>A0A1R3L346</accession>
<dbReference type="EMBL" id="AWUE01003485">
    <property type="protein sequence ID" value="OMP13709.1"/>
    <property type="molecule type" value="Genomic_DNA"/>
</dbReference>
<evidence type="ECO:0000256" key="1">
    <source>
        <dbReference type="SAM" id="MobiDB-lite"/>
    </source>
</evidence>
<feature type="region of interest" description="Disordered" evidence="1">
    <location>
        <begin position="42"/>
        <end position="69"/>
    </location>
</feature>
<evidence type="ECO:0000313" key="2">
    <source>
        <dbReference type="EMBL" id="OMP13709.1"/>
    </source>
</evidence>
<comment type="caution">
    <text evidence="2">The sequence shown here is derived from an EMBL/GenBank/DDBJ whole genome shotgun (WGS) entry which is preliminary data.</text>
</comment>
<proteinExistence type="predicted"/>
<reference evidence="3" key="1">
    <citation type="submission" date="2013-09" db="EMBL/GenBank/DDBJ databases">
        <title>Corchorus olitorius genome sequencing.</title>
        <authorList>
            <person name="Alam M."/>
            <person name="Haque M.S."/>
            <person name="Islam M.S."/>
            <person name="Emdad E.M."/>
            <person name="Islam M.M."/>
            <person name="Ahmed B."/>
            <person name="Halim A."/>
            <person name="Hossen Q.M.M."/>
            <person name="Hossain M.Z."/>
            <person name="Ahmed R."/>
            <person name="Khan M.M."/>
            <person name="Islam R."/>
            <person name="Rashid M.M."/>
            <person name="Khan S.A."/>
            <person name="Rahman M.S."/>
            <person name="Alam M."/>
            <person name="Yahiya A.S."/>
            <person name="Khan M.S."/>
            <person name="Azam M.S."/>
            <person name="Haque T."/>
            <person name="Lashkar M.Z.H."/>
            <person name="Akhand A.I."/>
            <person name="Morshed G."/>
            <person name="Roy S."/>
            <person name="Uddin K.S."/>
            <person name="Rabeya T."/>
            <person name="Hossain A.S."/>
            <person name="Chowdhury A."/>
            <person name="Snigdha A.R."/>
            <person name="Mortoza M.S."/>
            <person name="Matin S.A."/>
            <person name="Hoque S.M.E."/>
            <person name="Islam M.K."/>
            <person name="Roy D.K."/>
            <person name="Haider R."/>
            <person name="Moosa M.M."/>
            <person name="Elias S.M."/>
            <person name="Hasan A.M."/>
            <person name="Jahan S."/>
            <person name="Shafiuddin M."/>
            <person name="Mahmood N."/>
            <person name="Shommy N.S."/>
        </authorList>
    </citation>
    <scope>NUCLEOTIDE SEQUENCE [LARGE SCALE GENOMIC DNA]</scope>
    <source>
        <strain evidence="3">cv. O-4</strain>
    </source>
</reference>
<organism evidence="2 3">
    <name type="scientific">Corchorus olitorius</name>
    <dbReference type="NCBI Taxonomy" id="93759"/>
    <lineage>
        <taxon>Eukaryota</taxon>
        <taxon>Viridiplantae</taxon>
        <taxon>Streptophyta</taxon>
        <taxon>Embryophyta</taxon>
        <taxon>Tracheophyta</taxon>
        <taxon>Spermatophyta</taxon>
        <taxon>Magnoliopsida</taxon>
        <taxon>eudicotyledons</taxon>
        <taxon>Gunneridae</taxon>
        <taxon>Pentapetalae</taxon>
        <taxon>rosids</taxon>
        <taxon>malvids</taxon>
        <taxon>Malvales</taxon>
        <taxon>Malvaceae</taxon>
        <taxon>Grewioideae</taxon>
        <taxon>Apeibeae</taxon>
        <taxon>Corchorus</taxon>
    </lineage>
</organism>
<feature type="compositionally biased region" description="Basic residues" evidence="1">
    <location>
        <begin position="49"/>
        <end position="59"/>
    </location>
</feature>